<feature type="compositionally biased region" description="Polar residues" evidence="1">
    <location>
        <begin position="453"/>
        <end position="470"/>
    </location>
</feature>
<dbReference type="KEGG" id="glz:GLAREA_01203"/>
<protein>
    <recommendedName>
        <fullName evidence="5">Vacuolar membrane protein</fullName>
    </recommendedName>
</protein>
<dbReference type="PANTHER" id="PTHR36424:SF1">
    <property type="entry name" value="LOW AFFINITY K(+) TRANSPORTER 1-RELATED"/>
    <property type="match status" value="1"/>
</dbReference>
<reference evidence="3 4" key="1">
    <citation type="journal article" date="2013" name="BMC Genomics">
        <title>Genomics-driven discovery of the pneumocandin biosynthetic gene cluster in the fungus Glarea lozoyensis.</title>
        <authorList>
            <person name="Chen L."/>
            <person name="Yue Q."/>
            <person name="Zhang X."/>
            <person name="Xiang M."/>
            <person name="Wang C."/>
            <person name="Li S."/>
            <person name="Che Y."/>
            <person name="Ortiz-Lopez F.J."/>
            <person name="Bills G.F."/>
            <person name="Liu X."/>
            <person name="An Z."/>
        </authorList>
    </citation>
    <scope>NUCLEOTIDE SEQUENCE [LARGE SCALE GENOMIC DNA]</scope>
    <source>
        <strain evidence="4">ATCC 20868 / MF5171</strain>
    </source>
</reference>
<evidence type="ECO:0000313" key="4">
    <source>
        <dbReference type="Proteomes" id="UP000016922"/>
    </source>
</evidence>
<organism evidence="3 4">
    <name type="scientific">Glarea lozoyensis (strain ATCC 20868 / MF5171)</name>
    <dbReference type="NCBI Taxonomy" id="1116229"/>
    <lineage>
        <taxon>Eukaryota</taxon>
        <taxon>Fungi</taxon>
        <taxon>Dikarya</taxon>
        <taxon>Ascomycota</taxon>
        <taxon>Pezizomycotina</taxon>
        <taxon>Leotiomycetes</taxon>
        <taxon>Helotiales</taxon>
        <taxon>Helotiaceae</taxon>
        <taxon>Glarea</taxon>
    </lineage>
</organism>
<dbReference type="EMBL" id="KE145371">
    <property type="protein sequence ID" value="EPE25291.1"/>
    <property type="molecule type" value="Genomic_DNA"/>
</dbReference>
<feature type="compositionally biased region" description="Gly residues" evidence="1">
    <location>
        <begin position="589"/>
        <end position="605"/>
    </location>
</feature>
<feature type="compositionally biased region" description="Polar residues" evidence="1">
    <location>
        <begin position="564"/>
        <end position="577"/>
    </location>
</feature>
<feature type="compositionally biased region" description="Polar residues" evidence="1">
    <location>
        <begin position="422"/>
        <end position="433"/>
    </location>
</feature>
<dbReference type="OMA" id="KWIFAIT"/>
<feature type="compositionally biased region" description="Polar residues" evidence="1">
    <location>
        <begin position="487"/>
        <end position="521"/>
    </location>
</feature>
<feature type="compositionally biased region" description="Polar residues" evidence="1">
    <location>
        <begin position="536"/>
        <end position="549"/>
    </location>
</feature>
<evidence type="ECO:0008006" key="5">
    <source>
        <dbReference type="Google" id="ProtNLM"/>
    </source>
</evidence>
<dbReference type="GeneID" id="19460261"/>
<dbReference type="OrthoDB" id="2128042at2759"/>
<evidence type="ECO:0000313" key="3">
    <source>
        <dbReference type="EMBL" id="EPE25291.1"/>
    </source>
</evidence>
<proteinExistence type="predicted"/>
<dbReference type="PANTHER" id="PTHR36424">
    <property type="entry name" value="PHEROMONE-REGULATED MEMBRANE PROTEIN 6"/>
    <property type="match status" value="1"/>
</dbReference>
<gene>
    <name evidence="3" type="ORF">GLAREA_01203</name>
</gene>
<dbReference type="GO" id="GO:0015079">
    <property type="term" value="F:potassium ion transmembrane transporter activity"/>
    <property type="evidence" value="ECO:0007669"/>
    <property type="project" value="InterPro"/>
</dbReference>
<feature type="region of interest" description="Disordered" evidence="1">
    <location>
        <begin position="317"/>
        <end position="336"/>
    </location>
</feature>
<feature type="transmembrane region" description="Helical" evidence="2">
    <location>
        <begin position="36"/>
        <end position="59"/>
    </location>
</feature>
<dbReference type="eggNOG" id="ENOG502QVFG">
    <property type="taxonomic scope" value="Eukaryota"/>
</dbReference>
<dbReference type="HOGENOM" id="CLU_007968_1_1_1"/>
<dbReference type="GO" id="GO:0005886">
    <property type="term" value="C:plasma membrane"/>
    <property type="evidence" value="ECO:0007669"/>
    <property type="project" value="InterPro"/>
</dbReference>
<dbReference type="RefSeq" id="XP_008086610.1">
    <property type="nucleotide sequence ID" value="XM_008088419.1"/>
</dbReference>
<dbReference type="Pfam" id="PF16944">
    <property type="entry name" value="KCH"/>
    <property type="match status" value="1"/>
</dbReference>
<keyword evidence="2" id="KW-1133">Transmembrane helix</keyword>
<keyword evidence="2" id="KW-0472">Membrane</keyword>
<feature type="transmembrane region" description="Helical" evidence="2">
    <location>
        <begin position="79"/>
        <end position="97"/>
    </location>
</feature>
<evidence type="ECO:0000256" key="2">
    <source>
        <dbReference type="SAM" id="Phobius"/>
    </source>
</evidence>
<feature type="region of interest" description="Disordered" evidence="1">
    <location>
        <begin position="366"/>
        <end position="605"/>
    </location>
</feature>
<feature type="compositionally biased region" description="Polar residues" evidence="1">
    <location>
        <begin position="366"/>
        <end position="387"/>
    </location>
</feature>
<keyword evidence="2" id="KW-0812">Transmembrane</keyword>
<accession>S3CZQ7</accession>
<dbReference type="Proteomes" id="UP000016922">
    <property type="component" value="Unassembled WGS sequence"/>
</dbReference>
<dbReference type="AlphaFoldDB" id="S3CZQ7"/>
<name>S3CZQ7_GLAL2</name>
<keyword evidence="4" id="KW-1185">Reference proteome</keyword>
<evidence type="ECO:0000256" key="1">
    <source>
        <dbReference type="SAM" id="MobiDB-lite"/>
    </source>
</evidence>
<dbReference type="InterPro" id="IPR031606">
    <property type="entry name" value="Kch1/2"/>
</dbReference>
<sequence length="605" mass="66535">MGCSGRVKEEDLRPEQKWDFISLNDFKNTGCFPPFAYAYLVGSLVVSIAVYGVDTFTAVNLLAFDKWSGAIAPAIDLDVGKWIFSACIILSWLNVAYEHFRAMRVMKRGAVAESFLDSLAVRLQCVRWTKTGRGYKRFLVFAELTKSKKGAEYVALFTYFSFQSWIRIIFCQGPRQVINAVTLYAVFEANFEGKEDVGSTLSTFFTNIGHLAEQNNQQAVVLSGMIFTLVIWVFGVLSLLLAILFYSFFLWHYIPNRDGGLTGYCRRKVDKRLSQIVSVKVNKAIEEEERRRQNADKKGLKKGEKAPVLGRQATLPTLFDPKNDDKLPNMPTLTRNDTMQTLPLYSSRPGTPSGQATLPAFELNNLSQSRPFPNRNATNSSVTSFGSNAPLMGNVAESGRDSPAPSIAPLNNGYPNGLPSRPMTSNSSRSQWSEGPITQGPPRMPSAMADRGYTSSPVSYTDPRSATPGGQTLDGYGRPVPRPMNEMRSNTPMGPPSIRQQTPYDQNMGRSSPENGRNSPAPSGYAPYNPGMRSASAAQQTRPVPQQRNVSEHGYFVNGPQRPGTAQSMNVQPSINRLASPAPYNNGGPSPGYGPMGGAEGYRRS</sequence>
<feature type="transmembrane region" description="Helical" evidence="2">
    <location>
        <begin position="226"/>
        <end position="251"/>
    </location>
</feature>